<dbReference type="AlphaFoldDB" id="A0A5C5UZ50"/>
<dbReference type="OrthoDB" id="281973at2"/>
<sequence>MTVAIDTENVWLRLLKAWPAKMPQQGIVVTELNEQIPFSGFMFDDEVMILQRPTPDAMGGRQVLIPYGSISCIKITAVVPTKMFNEFGFTGSLPKT</sequence>
<dbReference type="EMBL" id="SJPF01000005">
    <property type="protein sequence ID" value="TWT30765.1"/>
    <property type="molecule type" value="Genomic_DNA"/>
</dbReference>
<comment type="caution">
    <text evidence="1">The sequence shown here is derived from an EMBL/GenBank/DDBJ whole genome shotgun (WGS) entry which is preliminary data.</text>
</comment>
<evidence type="ECO:0000313" key="1">
    <source>
        <dbReference type="EMBL" id="TWT30765.1"/>
    </source>
</evidence>
<gene>
    <name evidence="1" type="ORF">Enr8_42900</name>
</gene>
<reference evidence="1 2" key="1">
    <citation type="submission" date="2019-02" db="EMBL/GenBank/DDBJ databases">
        <title>Deep-cultivation of Planctomycetes and their phenomic and genomic characterization uncovers novel biology.</title>
        <authorList>
            <person name="Wiegand S."/>
            <person name="Jogler M."/>
            <person name="Boedeker C."/>
            <person name="Pinto D."/>
            <person name="Vollmers J."/>
            <person name="Rivas-Marin E."/>
            <person name="Kohn T."/>
            <person name="Peeters S.H."/>
            <person name="Heuer A."/>
            <person name="Rast P."/>
            <person name="Oberbeckmann S."/>
            <person name="Bunk B."/>
            <person name="Jeske O."/>
            <person name="Meyerdierks A."/>
            <person name="Storesund J.E."/>
            <person name="Kallscheuer N."/>
            <person name="Luecker S."/>
            <person name="Lage O.M."/>
            <person name="Pohl T."/>
            <person name="Merkel B.J."/>
            <person name="Hornburger P."/>
            <person name="Mueller R.-W."/>
            <person name="Bruemmer F."/>
            <person name="Labrenz M."/>
            <person name="Spormann A.M."/>
            <person name="Op Den Camp H."/>
            <person name="Overmann J."/>
            <person name="Amann R."/>
            <person name="Jetten M.S.M."/>
            <person name="Mascher T."/>
            <person name="Medema M.H."/>
            <person name="Devos D.P."/>
            <person name="Kaster A.-K."/>
            <person name="Ovreas L."/>
            <person name="Rohde M."/>
            <person name="Galperin M.Y."/>
            <person name="Jogler C."/>
        </authorList>
    </citation>
    <scope>NUCLEOTIDE SEQUENCE [LARGE SCALE GENOMIC DNA]</scope>
    <source>
        <strain evidence="1 2">Enr8</strain>
    </source>
</reference>
<evidence type="ECO:0000313" key="2">
    <source>
        <dbReference type="Proteomes" id="UP000318878"/>
    </source>
</evidence>
<dbReference type="Proteomes" id="UP000318878">
    <property type="component" value="Unassembled WGS sequence"/>
</dbReference>
<keyword evidence="2" id="KW-1185">Reference proteome</keyword>
<name>A0A5C5UZ50_9BACT</name>
<proteinExistence type="predicted"/>
<protein>
    <submittedName>
        <fullName evidence="1">Uncharacterized protein</fullName>
    </submittedName>
</protein>
<dbReference type="RefSeq" id="WP_146435488.1">
    <property type="nucleotide sequence ID" value="NZ_SJPF01000005.1"/>
</dbReference>
<accession>A0A5C5UZ50</accession>
<organism evidence="1 2">
    <name type="scientific">Blastopirellula retiformator</name>
    <dbReference type="NCBI Taxonomy" id="2527970"/>
    <lineage>
        <taxon>Bacteria</taxon>
        <taxon>Pseudomonadati</taxon>
        <taxon>Planctomycetota</taxon>
        <taxon>Planctomycetia</taxon>
        <taxon>Pirellulales</taxon>
        <taxon>Pirellulaceae</taxon>
        <taxon>Blastopirellula</taxon>
    </lineage>
</organism>